<reference evidence="1 2" key="1">
    <citation type="journal article" date="2016" name="Mol. Biol. Evol.">
        <title>Comparative Genomics of Early-Diverging Mushroom-Forming Fungi Provides Insights into the Origins of Lignocellulose Decay Capabilities.</title>
        <authorList>
            <person name="Nagy L.G."/>
            <person name="Riley R."/>
            <person name="Tritt A."/>
            <person name="Adam C."/>
            <person name="Daum C."/>
            <person name="Floudas D."/>
            <person name="Sun H."/>
            <person name="Yadav J.S."/>
            <person name="Pangilinan J."/>
            <person name="Larsson K.H."/>
            <person name="Matsuura K."/>
            <person name="Barry K."/>
            <person name="Labutti K."/>
            <person name="Kuo R."/>
            <person name="Ohm R.A."/>
            <person name="Bhattacharya S.S."/>
            <person name="Shirouzu T."/>
            <person name="Yoshinaga Y."/>
            <person name="Martin F.M."/>
            <person name="Grigoriev I.V."/>
            <person name="Hibbett D.S."/>
        </authorList>
    </citation>
    <scope>NUCLEOTIDE SEQUENCE [LARGE SCALE GENOMIC DNA]</scope>
    <source>
        <strain evidence="1 2">L-15889</strain>
    </source>
</reference>
<keyword evidence="2" id="KW-1185">Reference proteome</keyword>
<gene>
    <name evidence="1" type="ORF">DAEQUDRAFT_235633</name>
</gene>
<proteinExistence type="predicted"/>
<evidence type="ECO:0000313" key="1">
    <source>
        <dbReference type="EMBL" id="KZT70003.1"/>
    </source>
</evidence>
<dbReference type="EMBL" id="KV429054">
    <property type="protein sequence ID" value="KZT70003.1"/>
    <property type="molecule type" value="Genomic_DNA"/>
</dbReference>
<organism evidence="1 2">
    <name type="scientific">Daedalea quercina L-15889</name>
    <dbReference type="NCBI Taxonomy" id="1314783"/>
    <lineage>
        <taxon>Eukaryota</taxon>
        <taxon>Fungi</taxon>
        <taxon>Dikarya</taxon>
        <taxon>Basidiomycota</taxon>
        <taxon>Agaricomycotina</taxon>
        <taxon>Agaricomycetes</taxon>
        <taxon>Polyporales</taxon>
        <taxon>Fomitopsis</taxon>
    </lineage>
</organism>
<accession>A0A165QW15</accession>
<evidence type="ECO:0000313" key="2">
    <source>
        <dbReference type="Proteomes" id="UP000076727"/>
    </source>
</evidence>
<sequence length="79" mass="8617">MLSADTACSFVFGCIYNARAVVWPGRCQRCNGCEMADPKLAFNVWFSVTVALMPFQVITTTPLAHTCLLCGLLISPASW</sequence>
<name>A0A165QW15_9APHY</name>
<protein>
    <submittedName>
        <fullName evidence="1">Uncharacterized protein</fullName>
    </submittedName>
</protein>
<dbReference type="Proteomes" id="UP000076727">
    <property type="component" value="Unassembled WGS sequence"/>
</dbReference>
<dbReference type="AlphaFoldDB" id="A0A165QW15"/>